<evidence type="ECO:0000256" key="2">
    <source>
        <dbReference type="ARBA" id="ARBA00022472"/>
    </source>
</evidence>
<dbReference type="InterPro" id="IPR038538">
    <property type="entry name" value="MTERF_sf"/>
</dbReference>
<organism evidence="4">
    <name type="scientific">Rhizophora mucronata</name>
    <name type="common">Asiatic mangrove</name>
    <dbReference type="NCBI Taxonomy" id="61149"/>
    <lineage>
        <taxon>Eukaryota</taxon>
        <taxon>Viridiplantae</taxon>
        <taxon>Streptophyta</taxon>
        <taxon>Embryophyta</taxon>
        <taxon>Tracheophyta</taxon>
        <taxon>Spermatophyta</taxon>
        <taxon>Magnoliopsida</taxon>
        <taxon>eudicotyledons</taxon>
        <taxon>Gunneridae</taxon>
        <taxon>Pentapetalae</taxon>
        <taxon>rosids</taxon>
        <taxon>fabids</taxon>
        <taxon>Malpighiales</taxon>
        <taxon>Rhizophoraceae</taxon>
        <taxon>Rhizophora</taxon>
    </lineage>
</organism>
<keyword evidence="2" id="KW-0805">Transcription regulation</keyword>
<accession>A0A2P2LJG2</accession>
<proteinExistence type="inferred from homology"/>
<dbReference type="InterPro" id="IPR003690">
    <property type="entry name" value="MTERF"/>
</dbReference>
<keyword evidence="2" id="KW-0806">Transcription termination</keyword>
<evidence type="ECO:0000256" key="1">
    <source>
        <dbReference type="ARBA" id="ARBA00007692"/>
    </source>
</evidence>
<dbReference type="SMART" id="SM00733">
    <property type="entry name" value="Mterf"/>
    <property type="match status" value="6"/>
</dbReference>
<dbReference type="FunFam" id="1.25.70.10:FF:000001">
    <property type="entry name" value="Mitochondrial transcription termination factor-like"/>
    <property type="match status" value="1"/>
</dbReference>
<protein>
    <recommendedName>
        <fullName evidence="5">Mitochondrial transcription termination factor family protein</fullName>
    </recommendedName>
</protein>
<evidence type="ECO:0008006" key="5">
    <source>
        <dbReference type="Google" id="ProtNLM"/>
    </source>
</evidence>
<keyword evidence="2" id="KW-0804">Transcription</keyword>
<dbReference type="Gene3D" id="1.25.70.10">
    <property type="entry name" value="Transcription termination factor 3, mitochondrial"/>
    <property type="match status" value="1"/>
</dbReference>
<name>A0A2P2LJG2_RHIMU</name>
<comment type="similarity">
    <text evidence="1">Belongs to the mTERF family.</text>
</comment>
<sequence>MIHLLCKSILYNGRFSIRTSPSQKWYLSHPQSSSLFSHRCFSSNANEPSFVVSYYMNKCGFSLESAISASKFVHFDSPDNPDAVVSFLMSHGFSEKQISKLIKKSPHLLTFNPGKTILPKLEFFYSKGASKLDVARICSGYTSILDRSLKNQIIPSFKYFRELLGSNEKVIMAVRRQPGIISLPLEYATGNVDALRKIGVPISNIASSIADRPSGLMRTTTRFNEMLQKVKEMGLNPLKCSFVFAVFVMGIMSETTWQRKIDAYCKWGFSKEEILMAFGKFPQFMTVSEDKIAAVMNVFVNQLGLEPAVIARNPIIVSLSLGKRIAPRASVAQALVSKGFLKKDFSLSGFFVVTEQLFLKRYIIPYEVKDFPLLKLYKEKLNSP</sequence>
<dbReference type="Pfam" id="PF02536">
    <property type="entry name" value="mTERF"/>
    <property type="match status" value="1"/>
</dbReference>
<dbReference type="GO" id="GO:0003676">
    <property type="term" value="F:nucleic acid binding"/>
    <property type="evidence" value="ECO:0007669"/>
    <property type="project" value="InterPro"/>
</dbReference>
<reference evidence="4" key="1">
    <citation type="submission" date="2018-02" db="EMBL/GenBank/DDBJ databases">
        <title>Rhizophora mucronata_Transcriptome.</title>
        <authorList>
            <person name="Meera S.P."/>
            <person name="Sreeshan A."/>
            <person name="Augustine A."/>
        </authorList>
    </citation>
    <scope>NUCLEOTIDE SEQUENCE</scope>
    <source>
        <tissue evidence="4">Leaf</tissue>
    </source>
</reference>
<evidence type="ECO:0000256" key="3">
    <source>
        <dbReference type="ARBA" id="ARBA00022946"/>
    </source>
</evidence>
<dbReference type="EMBL" id="GGEC01037613">
    <property type="protein sequence ID" value="MBX18097.1"/>
    <property type="molecule type" value="Transcribed_RNA"/>
</dbReference>
<evidence type="ECO:0000313" key="4">
    <source>
        <dbReference type="EMBL" id="MBX18097.1"/>
    </source>
</evidence>
<dbReference type="PANTHER" id="PTHR13068">
    <property type="entry name" value="CGI-12 PROTEIN-RELATED"/>
    <property type="match status" value="1"/>
</dbReference>
<dbReference type="AlphaFoldDB" id="A0A2P2LJG2"/>
<dbReference type="PANTHER" id="PTHR13068:SF166">
    <property type="entry name" value="TRANSCRIPTION TERMINATION FACTOR MTERF15, MITOCHONDRIAL-LIKE"/>
    <property type="match status" value="1"/>
</dbReference>
<keyword evidence="3" id="KW-0809">Transit peptide</keyword>
<dbReference type="GO" id="GO:0006353">
    <property type="term" value="P:DNA-templated transcription termination"/>
    <property type="evidence" value="ECO:0007669"/>
    <property type="project" value="UniProtKB-KW"/>
</dbReference>